<dbReference type="InterPro" id="IPR053146">
    <property type="entry name" value="QDO-like"/>
</dbReference>
<dbReference type="AlphaFoldDB" id="A0A6C7E3N2"/>
<evidence type="ECO:0000259" key="2">
    <source>
        <dbReference type="Pfam" id="PF07883"/>
    </source>
</evidence>
<dbReference type="RefSeq" id="WP_015440557.1">
    <property type="nucleotide sequence ID" value="NC_020520.1"/>
</dbReference>
<proteinExistence type="predicted"/>
<feature type="region of interest" description="Disordered" evidence="1">
    <location>
        <begin position="1"/>
        <end position="27"/>
    </location>
</feature>
<accession>A0A6C7E3N2</accession>
<evidence type="ECO:0000256" key="1">
    <source>
        <dbReference type="SAM" id="MobiDB-lite"/>
    </source>
</evidence>
<protein>
    <recommendedName>
        <fullName evidence="2">Cupin type-2 domain-containing protein</fullName>
    </recommendedName>
</protein>
<dbReference type="SUPFAM" id="SSF51182">
    <property type="entry name" value="RmlC-like cupins"/>
    <property type="match status" value="1"/>
</dbReference>
<dbReference type="Gene3D" id="2.60.120.10">
    <property type="entry name" value="Jelly Rolls"/>
    <property type="match status" value="1"/>
</dbReference>
<dbReference type="Proteomes" id="UP000011863">
    <property type="component" value="Chromosome"/>
</dbReference>
<feature type="domain" description="Cupin type-2" evidence="2">
    <location>
        <begin position="64"/>
        <end position="127"/>
    </location>
</feature>
<sequence length="186" mass="19670">MSNSNDTTQTAQTTHTTTAHVLPDPSRPYVLQRDEGVHHHFLDNLATTKIGATAGGAMSAVEFVAPKGFGPPLHQHDDEDEMMVILDGEIVFRSGDIETVARPGATVHLPHGVPHTFQVLSDTARMVSITASRSTPPKFAQMVAALGDHTDEPVLPAPMDIDPVEVAAVCAAHGIEVLGPPPAPLD</sequence>
<organism evidence="3 4">
    <name type="scientific">Ilumatobacter coccineus (strain NBRC 103263 / KCTC 29153 / YM16-304)</name>
    <dbReference type="NCBI Taxonomy" id="1313172"/>
    <lineage>
        <taxon>Bacteria</taxon>
        <taxon>Bacillati</taxon>
        <taxon>Actinomycetota</taxon>
        <taxon>Acidimicrobiia</taxon>
        <taxon>Acidimicrobiales</taxon>
        <taxon>Ilumatobacteraceae</taxon>
        <taxon>Ilumatobacter</taxon>
    </lineage>
</organism>
<dbReference type="KEGG" id="aym:YM304_09960"/>
<dbReference type="PANTHER" id="PTHR36440:SF1">
    <property type="entry name" value="PUTATIVE (AFU_ORTHOLOGUE AFUA_8G07350)-RELATED"/>
    <property type="match status" value="1"/>
</dbReference>
<evidence type="ECO:0000313" key="4">
    <source>
        <dbReference type="Proteomes" id="UP000011863"/>
    </source>
</evidence>
<feature type="compositionally biased region" description="Low complexity" evidence="1">
    <location>
        <begin position="7"/>
        <end position="20"/>
    </location>
</feature>
<dbReference type="Pfam" id="PF07883">
    <property type="entry name" value="Cupin_2"/>
    <property type="match status" value="1"/>
</dbReference>
<keyword evidence="4" id="KW-1185">Reference proteome</keyword>
<gene>
    <name evidence="3" type="ORF">YM304_09960</name>
</gene>
<evidence type="ECO:0000313" key="3">
    <source>
        <dbReference type="EMBL" id="BAN01310.1"/>
    </source>
</evidence>
<dbReference type="EMBL" id="AP012057">
    <property type="protein sequence ID" value="BAN01310.1"/>
    <property type="molecule type" value="Genomic_DNA"/>
</dbReference>
<name>A0A6C7E3N2_ILUCY</name>
<reference evidence="3 4" key="1">
    <citation type="journal article" date="2013" name="Int. J. Syst. Evol. Microbiol.">
        <title>Ilumatobacter nonamiense sp. nov. and Ilumatobacter coccineum sp. nov., isolated from seashore sand.</title>
        <authorList>
            <person name="Matsumoto A."/>
            <person name="Kasai H."/>
            <person name="Matsuo Y."/>
            <person name="Shizuri Y."/>
            <person name="Ichikawa N."/>
            <person name="Fujita N."/>
            <person name="Omura S."/>
            <person name="Takahashi Y."/>
        </authorList>
    </citation>
    <scope>NUCLEOTIDE SEQUENCE [LARGE SCALE GENOMIC DNA]</scope>
    <source>
        <strain evidence="4">NBRC 103263 / KCTC 29153 / YM16-304</strain>
    </source>
</reference>
<dbReference type="InterPro" id="IPR014710">
    <property type="entry name" value="RmlC-like_jellyroll"/>
</dbReference>
<dbReference type="PANTHER" id="PTHR36440">
    <property type="entry name" value="PUTATIVE (AFU_ORTHOLOGUE AFUA_8G07350)-RELATED"/>
    <property type="match status" value="1"/>
</dbReference>
<dbReference type="OrthoDB" id="9791637at2"/>
<dbReference type="InterPro" id="IPR013096">
    <property type="entry name" value="Cupin_2"/>
</dbReference>
<dbReference type="InterPro" id="IPR011051">
    <property type="entry name" value="RmlC_Cupin_sf"/>
</dbReference>